<dbReference type="GO" id="GO:0005524">
    <property type="term" value="F:ATP binding"/>
    <property type="evidence" value="ECO:0007669"/>
    <property type="project" value="UniProtKB-KW"/>
</dbReference>
<evidence type="ECO:0000256" key="1">
    <source>
        <dbReference type="ARBA" id="ARBA00022490"/>
    </source>
</evidence>
<dbReference type="SUPFAM" id="SSF50715">
    <property type="entry name" value="Ribosomal protein L25-like"/>
    <property type="match status" value="1"/>
</dbReference>
<evidence type="ECO:0000256" key="9">
    <source>
        <dbReference type="SAM" id="Phobius"/>
    </source>
</evidence>
<keyword evidence="1" id="KW-0963">Cytoplasm</keyword>
<feature type="domain" description="Glutamyl/glutaminyl-tRNA synthetase class Ib catalytic" evidence="10">
    <location>
        <begin position="200"/>
        <end position="476"/>
    </location>
</feature>
<dbReference type="PROSITE" id="PS00178">
    <property type="entry name" value="AA_TRNA_LIGASE_I"/>
    <property type="match status" value="1"/>
</dbReference>
<keyword evidence="9" id="KW-1133">Transmembrane helix</keyword>
<feature type="transmembrane region" description="Helical" evidence="9">
    <location>
        <begin position="738"/>
        <end position="756"/>
    </location>
</feature>
<dbReference type="EMBL" id="GDRN01099273">
    <property type="protein sequence ID" value="JAI58803.1"/>
    <property type="molecule type" value="Transcribed_RNA"/>
</dbReference>
<keyword evidence="2 7" id="KW-0436">Ligase</keyword>
<evidence type="ECO:0000256" key="3">
    <source>
        <dbReference type="ARBA" id="ARBA00022741"/>
    </source>
</evidence>
<name>A0A0P4W5N5_SCYOL</name>
<dbReference type="SUPFAM" id="SSF52374">
    <property type="entry name" value="Nucleotidylyl transferase"/>
    <property type="match status" value="1"/>
</dbReference>
<dbReference type="InterPro" id="IPR011035">
    <property type="entry name" value="Ribosomal_bL25/Gln-tRNA_synth"/>
</dbReference>
<keyword evidence="4 7" id="KW-0067">ATP-binding</keyword>
<keyword evidence="3 7" id="KW-0547">Nucleotide-binding</keyword>
<feature type="region of interest" description="Disordered" evidence="8">
    <location>
        <begin position="32"/>
        <end position="71"/>
    </location>
</feature>
<dbReference type="InterPro" id="IPR014729">
    <property type="entry name" value="Rossmann-like_a/b/a_fold"/>
</dbReference>
<dbReference type="GO" id="GO:0005829">
    <property type="term" value="C:cytosol"/>
    <property type="evidence" value="ECO:0007669"/>
    <property type="project" value="TreeGrafter"/>
</dbReference>
<dbReference type="InterPro" id="IPR020056">
    <property type="entry name" value="Rbsml_bL25/Gln-tRNA_synth_N"/>
</dbReference>
<dbReference type="InterPro" id="IPR000924">
    <property type="entry name" value="Glu/Gln-tRNA-synth"/>
</dbReference>
<evidence type="ECO:0000256" key="7">
    <source>
        <dbReference type="RuleBase" id="RU363037"/>
    </source>
</evidence>
<feature type="transmembrane region" description="Helical" evidence="9">
    <location>
        <begin position="768"/>
        <end position="787"/>
    </location>
</feature>
<dbReference type="AlphaFoldDB" id="A0A0P4W5N5"/>
<accession>A0A0P4W5N5</accession>
<evidence type="ECO:0000256" key="2">
    <source>
        <dbReference type="ARBA" id="ARBA00022598"/>
    </source>
</evidence>
<dbReference type="GO" id="GO:0006425">
    <property type="term" value="P:glutaminyl-tRNA aminoacylation"/>
    <property type="evidence" value="ECO:0007669"/>
    <property type="project" value="TreeGrafter"/>
</dbReference>
<feature type="transmembrane region" description="Helical" evidence="9">
    <location>
        <begin position="792"/>
        <end position="812"/>
    </location>
</feature>
<evidence type="ECO:0000256" key="5">
    <source>
        <dbReference type="ARBA" id="ARBA00022917"/>
    </source>
</evidence>
<dbReference type="PANTHER" id="PTHR43097">
    <property type="entry name" value="GLUTAMINE-TRNA LIGASE"/>
    <property type="match status" value="1"/>
</dbReference>
<dbReference type="InterPro" id="IPR001412">
    <property type="entry name" value="aa-tRNA-synth_I_CS"/>
</dbReference>
<evidence type="ECO:0000259" key="10">
    <source>
        <dbReference type="Pfam" id="PF00749"/>
    </source>
</evidence>
<dbReference type="GO" id="GO:0004819">
    <property type="term" value="F:glutamine-tRNA ligase activity"/>
    <property type="evidence" value="ECO:0007669"/>
    <property type="project" value="TreeGrafter"/>
</dbReference>
<dbReference type="Gene3D" id="2.40.240.10">
    <property type="entry name" value="Ribosomal Protein L25, Chain P"/>
    <property type="match status" value="1"/>
</dbReference>
<organism evidence="11">
    <name type="scientific">Scylla olivacea</name>
    <name type="common">Orange mud crab</name>
    <name type="synonym">Cancer olivacea</name>
    <dbReference type="NCBI Taxonomy" id="85551"/>
    <lineage>
        <taxon>Eukaryota</taxon>
        <taxon>Metazoa</taxon>
        <taxon>Ecdysozoa</taxon>
        <taxon>Arthropoda</taxon>
        <taxon>Crustacea</taxon>
        <taxon>Multicrustacea</taxon>
        <taxon>Malacostraca</taxon>
        <taxon>Eumalacostraca</taxon>
        <taxon>Eucarida</taxon>
        <taxon>Decapoda</taxon>
        <taxon>Pleocyemata</taxon>
        <taxon>Brachyura</taxon>
        <taxon>Eubrachyura</taxon>
        <taxon>Portunoidea</taxon>
        <taxon>Portunidae</taxon>
        <taxon>Portuninae</taxon>
        <taxon>Scylla</taxon>
    </lineage>
</organism>
<reference evidence="11" key="1">
    <citation type="submission" date="2015-09" db="EMBL/GenBank/DDBJ databases">
        <title>Scylla olivacea transcriptome.</title>
        <authorList>
            <person name="Ikhwanuddin M."/>
        </authorList>
    </citation>
    <scope>NUCLEOTIDE SEQUENCE</scope>
</reference>
<keyword evidence="6 7" id="KW-0030">Aminoacyl-tRNA synthetase</keyword>
<dbReference type="PRINTS" id="PR00987">
    <property type="entry name" value="TRNASYNTHGLU"/>
</dbReference>
<comment type="similarity">
    <text evidence="7">Belongs to the class-I aminoacyl-tRNA synthetase family.</text>
</comment>
<sequence>MCGRPAHGMDVVHRVTALIGGFVQRITERRRGRRLDAEESSGSGAISERLSENSGEEESIRDEDAATGGGVIQEHGYQVLLEEPRPTMSSASAGNEESILLHSVSSATVRSPVSATPEVALDYEGLCGATALTLSTERLSYSTATLMRNLPESDEETIYTEMDPMDAEREEQDNDIGYFQQGTFSLSPSQVQTSRAYAGMVRTRFAPEPNGPLHLGHARAIHMNFSVARRYGGQCILRFDDTNPRTARQAYCDEALEMVRWLGYSPASVSYTSDYFDDLLMLSACRLIVDGAAFVCHEQLREGVYYRAVRNSPWRNRSPSENMKEFKMMCVGLYREGEAVLRLKVRTRSGLRDPVAYRVCNSEHYRSGTRWCVFPTYDFSHSIIDSHEGIAVSLCSAEFASHRSIYQWIQKKLGMYRVPQREFQRLEVGGCLLSKRQLIAGLGTSFHTYDDPRLATLTGLRRRGIPPEAIRRFVREGYREYEQLLDLTREVLLLQAKHCMVVLQPLACHVVNYDKVAAAEGMAGQVLVSLQAQESQAGHNSLGHHVTLSSVIYINQYDFHLRETRHYFTPTSPVRLRGTCYAMHFCSMERGDGGEVVSLQVLLRKVEGKVKSMKVLTWVSEPVPVTLNFFDSPSRRGPFLYSQLPPVCSTTALMEAGPLSGLRLGRYFTYGQTLQAERFAYITLDPSSSSSSSSNYLHYGSSCDRWILALIGGLSQPPLHFLAFIFRPFLIFLKILAFIGKRNCPLFVSFILLFLWGCERNQAFMNPVWSVFFKVQAFIACVSCVFFKFMAFIVCVSSSVPMVIVSIVPVVVCHF</sequence>
<dbReference type="Pfam" id="PF00749">
    <property type="entry name" value="tRNA-synt_1c"/>
    <property type="match status" value="1"/>
</dbReference>
<dbReference type="InterPro" id="IPR020058">
    <property type="entry name" value="Glu/Gln-tRNA-synth_Ib_cat-dom"/>
</dbReference>
<dbReference type="InterPro" id="IPR050132">
    <property type="entry name" value="Gln/Glu-tRNA_Ligase"/>
</dbReference>
<dbReference type="EMBL" id="GDRN01099272">
    <property type="protein sequence ID" value="JAI58804.1"/>
    <property type="molecule type" value="Transcribed_RNA"/>
</dbReference>
<dbReference type="PANTHER" id="PTHR43097:SF5">
    <property type="entry name" value="GLUTAMATE--TRNA LIGASE"/>
    <property type="match status" value="1"/>
</dbReference>
<keyword evidence="9" id="KW-0812">Transmembrane</keyword>
<evidence type="ECO:0000256" key="4">
    <source>
        <dbReference type="ARBA" id="ARBA00022840"/>
    </source>
</evidence>
<protein>
    <recommendedName>
        <fullName evidence="10">Glutamyl/glutaminyl-tRNA synthetase class Ib catalytic domain-containing protein</fullName>
    </recommendedName>
</protein>
<keyword evidence="5 7" id="KW-0648">Protein biosynthesis</keyword>
<dbReference type="Gene3D" id="3.40.50.620">
    <property type="entry name" value="HUPs"/>
    <property type="match status" value="1"/>
</dbReference>
<evidence type="ECO:0000256" key="6">
    <source>
        <dbReference type="ARBA" id="ARBA00023146"/>
    </source>
</evidence>
<evidence type="ECO:0000313" key="11">
    <source>
        <dbReference type="EMBL" id="JAI58803.1"/>
    </source>
</evidence>
<keyword evidence="9" id="KW-0472">Membrane</keyword>
<evidence type="ECO:0000256" key="8">
    <source>
        <dbReference type="SAM" id="MobiDB-lite"/>
    </source>
</evidence>
<proteinExistence type="inferred from homology"/>
<dbReference type="GO" id="GO:0017101">
    <property type="term" value="C:aminoacyl-tRNA synthetase multienzyme complex"/>
    <property type="evidence" value="ECO:0007669"/>
    <property type="project" value="UniProtKB-ARBA"/>
</dbReference>